<evidence type="ECO:0000313" key="8">
    <source>
        <dbReference type="EMBL" id="CAG8745507.1"/>
    </source>
</evidence>
<dbReference type="OrthoDB" id="6604018at2759"/>
<dbReference type="Proteomes" id="UP000789405">
    <property type="component" value="Unassembled WGS sequence"/>
</dbReference>
<feature type="domain" description="HIG1" evidence="7">
    <location>
        <begin position="1"/>
        <end position="93"/>
    </location>
</feature>
<evidence type="ECO:0000256" key="4">
    <source>
        <dbReference type="ARBA" id="ARBA00023128"/>
    </source>
</evidence>
<evidence type="ECO:0000256" key="1">
    <source>
        <dbReference type="ARBA" id="ARBA00004325"/>
    </source>
</evidence>
<protein>
    <submittedName>
        <fullName evidence="8">5356_t:CDS:1</fullName>
    </submittedName>
</protein>
<reference evidence="8" key="1">
    <citation type="submission" date="2021-06" db="EMBL/GenBank/DDBJ databases">
        <authorList>
            <person name="Kallberg Y."/>
            <person name="Tangrot J."/>
            <person name="Rosling A."/>
        </authorList>
    </citation>
    <scope>NUCLEOTIDE SEQUENCE</scope>
    <source>
        <strain evidence="8">MA453B</strain>
    </source>
</reference>
<keyword evidence="2 6" id="KW-0812">Transmembrane</keyword>
<evidence type="ECO:0000259" key="7">
    <source>
        <dbReference type="PROSITE" id="PS51503"/>
    </source>
</evidence>
<evidence type="ECO:0000256" key="3">
    <source>
        <dbReference type="ARBA" id="ARBA00022989"/>
    </source>
</evidence>
<dbReference type="PROSITE" id="PS51503">
    <property type="entry name" value="HIG1"/>
    <property type="match status" value="1"/>
</dbReference>
<accession>A0A9N9ISX7</accession>
<dbReference type="GO" id="GO:0031966">
    <property type="term" value="C:mitochondrial membrane"/>
    <property type="evidence" value="ECO:0007669"/>
    <property type="project" value="UniProtKB-SubCell"/>
</dbReference>
<keyword evidence="9" id="KW-1185">Reference proteome</keyword>
<keyword evidence="3 6" id="KW-1133">Transmembrane helix</keyword>
<dbReference type="Pfam" id="PF04588">
    <property type="entry name" value="HIG_1_N"/>
    <property type="match status" value="1"/>
</dbReference>
<keyword evidence="4" id="KW-0496">Mitochondrion</keyword>
<evidence type="ECO:0000313" key="9">
    <source>
        <dbReference type="Proteomes" id="UP000789405"/>
    </source>
</evidence>
<keyword evidence="5 6" id="KW-0472">Membrane</keyword>
<comment type="caution">
    <text evidence="8">The sequence shown here is derived from an EMBL/GenBank/DDBJ whole genome shotgun (WGS) entry which is preliminary data.</text>
</comment>
<dbReference type="PANTHER" id="PTHR12297:SF3">
    <property type="entry name" value="HIG1 DOMAIN FAMILY MEMBER 1A"/>
    <property type="match status" value="1"/>
</dbReference>
<dbReference type="AlphaFoldDB" id="A0A9N9ISX7"/>
<sequence length="93" mass="10530">MAQPDPNTTSPQKIDYKKNNYNSYFFQKLKDEPLIPFGLTLTVLALAGATLGYQKGDSKTMQRFLRFRVLAQGFTVVAAVGVPVYYQLTHKRI</sequence>
<name>A0A9N9ISX7_9GLOM</name>
<dbReference type="GO" id="GO:0097250">
    <property type="term" value="P:mitochondrial respirasome assembly"/>
    <property type="evidence" value="ECO:0007669"/>
    <property type="project" value="TreeGrafter"/>
</dbReference>
<organism evidence="8 9">
    <name type="scientific">Dentiscutata erythropus</name>
    <dbReference type="NCBI Taxonomy" id="1348616"/>
    <lineage>
        <taxon>Eukaryota</taxon>
        <taxon>Fungi</taxon>
        <taxon>Fungi incertae sedis</taxon>
        <taxon>Mucoromycota</taxon>
        <taxon>Glomeromycotina</taxon>
        <taxon>Glomeromycetes</taxon>
        <taxon>Diversisporales</taxon>
        <taxon>Gigasporaceae</taxon>
        <taxon>Dentiscutata</taxon>
    </lineage>
</organism>
<dbReference type="InterPro" id="IPR050355">
    <property type="entry name" value="RCF1"/>
</dbReference>
<dbReference type="Gene3D" id="6.10.140.1320">
    <property type="match status" value="1"/>
</dbReference>
<proteinExistence type="predicted"/>
<evidence type="ECO:0000256" key="5">
    <source>
        <dbReference type="ARBA" id="ARBA00023136"/>
    </source>
</evidence>
<dbReference type="InterPro" id="IPR007667">
    <property type="entry name" value="Hypoxia_induced_domain"/>
</dbReference>
<feature type="transmembrane region" description="Helical" evidence="6">
    <location>
        <begin position="34"/>
        <end position="53"/>
    </location>
</feature>
<evidence type="ECO:0000256" key="6">
    <source>
        <dbReference type="SAM" id="Phobius"/>
    </source>
</evidence>
<dbReference type="EMBL" id="CAJVPY010014255">
    <property type="protein sequence ID" value="CAG8745507.1"/>
    <property type="molecule type" value="Genomic_DNA"/>
</dbReference>
<feature type="transmembrane region" description="Helical" evidence="6">
    <location>
        <begin position="65"/>
        <end position="86"/>
    </location>
</feature>
<comment type="subcellular location">
    <subcellularLocation>
        <location evidence="1">Mitochondrion membrane</location>
    </subcellularLocation>
</comment>
<gene>
    <name evidence="8" type="ORF">DERYTH_LOCUS16396</name>
</gene>
<evidence type="ECO:0000256" key="2">
    <source>
        <dbReference type="ARBA" id="ARBA00022692"/>
    </source>
</evidence>
<dbReference type="PANTHER" id="PTHR12297">
    <property type="entry name" value="HYPOXIA-INDUCBILE GENE 1 HIG1 -RELATED"/>
    <property type="match status" value="1"/>
</dbReference>